<dbReference type="PANTHER" id="PTHR12015:SF186">
    <property type="entry name" value="C-C MOTIF CHEMOKINE 21-LIKE-RELATED"/>
    <property type="match status" value="1"/>
</dbReference>
<evidence type="ECO:0000259" key="3">
    <source>
        <dbReference type="SMART" id="SM00199"/>
    </source>
</evidence>
<dbReference type="AlphaFoldDB" id="A0A4U5UM15"/>
<dbReference type="EMBL" id="CM014085">
    <property type="protein sequence ID" value="TKS74575.1"/>
    <property type="molecule type" value="Genomic_DNA"/>
</dbReference>
<feature type="chain" id="PRO_5020462976" evidence="2">
    <location>
        <begin position="21"/>
        <end position="100"/>
    </location>
</feature>
<keyword evidence="2" id="KW-0732">Signal</keyword>
<dbReference type="GO" id="GO:0005615">
    <property type="term" value="C:extracellular space"/>
    <property type="evidence" value="ECO:0007669"/>
    <property type="project" value="UniProtKB-KW"/>
</dbReference>
<evidence type="ECO:0000256" key="1">
    <source>
        <dbReference type="ARBA" id="ARBA00022514"/>
    </source>
</evidence>
<dbReference type="SUPFAM" id="SSF54117">
    <property type="entry name" value="Interleukin 8-like chemokines"/>
    <property type="match status" value="1"/>
</dbReference>
<dbReference type="InterPro" id="IPR036048">
    <property type="entry name" value="Interleukin_8-like_sf"/>
</dbReference>
<organism evidence="4 5">
    <name type="scientific">Collichthys lucidus</name>
    <name type="common">Big head croaker</name>
    <name type="synonym">Sciaena lucida</name>
    <dbReference type="NCBI Taxonomy" id="240159"/>
    <lineage>
        <taxon>Eukaryota</taxon>
        <taxon>Metazoa</taxon>
        <taxon>Chordata</taxon>
        <taxon>Craniata</taxon>
        <taxon>Vertebrata</taxon>
        <taxon>Euteleostomi</taxon>
        <taxon>Actinopterygii</taxon>
        <taxon>Neopterygii</taxon>
        <taxon>Teleostei</taxon>
        <taxon>Neoteleostei</taxon>
        <taxon>Acanthomorphata</taxon>
        <taxon>Eupercaria</taxon>
        <taxon>Sciaenidae</taxon>
        <taxon>Collichthys</taxon>
    </lineage>
</organism>
<evidence type="ECO:0000313" key="4">
    <source>
        <dbReference type="EMBL" id="TKS74575.1"/>
    </source>
</evidence>
<protein>
    <submittedName>
        <fullName evidence="4">C-C motif chemokine 25</fullName>
    </submittedName>
</protein>
<dbReference type="SMART" id="SM00199">
    <property type="entry name" value="SCY"/>
    <property type="match status" value="1"/>
</dbReference>
<keyword evidence="1" id="KW-0202">Cytokine</keyword>
<evidence type="ECO:0000256" key="2">
    <source>
        <dbReference type="SAM" id="SignalP"/>
    </source>
</evidence>
<evidence type="ECO:0000313" key="5">
    <source>
        <dbReference type="Proteomes" id="UP000298787"/>
    </source>
</evidence>
<dbReference type="STRING" id="240159.A0A4U5UM15"/>
<keyword evidence="5" id="KW-1185">Reference proteome</keyword>
<dbReference type="CDD" id="cd00169">
    <property type="entry name" value="Chemokine"/>
    <property type="match status" value="1"/>
</dbReference>
<feature type="signal peptide" evidence="2">
    <location>
        <begin position="1"/>
        <end position="20"/>
    </location>
</feature>
<dbReference type="InterPro" id="IPR001811">
    <property type="entry name" value="Chemokine_IL8-like_dom"/>
</dbReference>
<feature type="domain" description="Chemokine interleukin-8-like" evidence="3">
    <location>
        <begin position="24"/>
        <end position="92"/>
    </location>
</feature>
<dbReference type="Gene3D" id="2.40.50.40">
    <property type="match status" value="1"/>
</dbReference>
<accession>A0A4U5UM15</accession>
<dbReference type="Proteomes" id="UP000298787">
    <property type="component" value="Chromosome 8"/>
</dbReference>
<dbReference type="InterPro" id="IPR039809">
    <property type="entry name" value="Chemokine_b/g/d"/>
</dbReference>
<gene>
    <name evidence="4" type="ORF">D9C73_008658</name>
</gene>
<proteinExistence type="predicted"/>
<dbReference type="GO" id="GO:0006955">
    <property type="term" value="P:immune response"/>
    <property type="evidence" value="ECO:0007669"/>
    <property type="project" value="InterPro"/>
</dbReference>
<reference evidence="4 5" key="1">
    <citation type="submission" date="2019-01" db="EMBL/GenBank/DDBJ databases">
        <title>Genome Assembly of Collichthys lucidus.</title>
        <authorList>
            <person name="Cai M."/>
            <person name="Xiao S."/>
        </authorList>
    </citation>
    <scope>NUCLEOTIDE SEQUENCE [LARGE SCALE GENOMIC DNA]</scope>
    <source>
        <strain evidence="4">JT15FE1705JMU</strain>
        <tissue evidence="4">Muscle</tissue>
    </source>
</reference>
<dbReference type="PANTHER" id="PTHR12015">
    <property type="entry name" value="SMALL INDUCIBLE CYTOKINE A"/>
    <property type="match status" value="1"/>
</dbReference>
<dbReference type="Pfam" id="PF00048">
    <property type="entry name" value="IL8"/>
    <property type="match status" value="1"/>
</dbReference>
<name>A0A4U5UM15_COLLU</name>
<sequence>MKFQALFVLLFLTCMYLSVAQGSYGDCCLGHVEKLKPRAKKNIESYRMQETDGDCNMRAVVFVFKKRTSQSKLRTACANPDEPWVQELINAVDRRNAVIN</sequence>
<dbReference type="GO" id="GO:0008009">
    <property type="term" value="F:chemokine activity"/>
    <property type="evidence" value="ECO:0007669"/>
    <property type="project" value="InterPro"/>
</dbReference>